<accession>A0AAE7CQ92</accession>
<organism evidence="3 4">
    <name type="scientific">Allofrancisella inopinata</name>
    <dbReference type="NCBI Taxonomy" id="1085647"/>
    <lineage>
        <taxon>Bacteria</taxon>
        <taxon>Pseudomonadati</taxon>
        <taxon>Pseudomonadota</taxon>
        <taxon>Gammaproteobacteria</taxon>
        <taxon>Thiotrichales</taxon>
        <taxon>Francisellaceae</taxon>
        <taxon>Allofrancisella</taxon>
    </lineage>
</organism>
<evidence type="ECO:0000313" key="3">
    <source>
        <dbReference type="EMBL" id="QIV95477.1"/>
    </source>
</evidence>
<dbReference type="SMART" id="SM00368">
    <property type="entry name" value="LRR_RI"/>
    <property type="match status" value="3"/>
</dbReference>
<evidence type="ECO:0000259" key="2">
    <source>
        <dbReference type="Pfam" id="PF25372"/>
    </source>
</evidence>
<dbReference type="Proteomes" id="UP000502004">
    <property type="component" value="Chromosome"/>
</dbReference>
<sequence length="416" mass="46861">MWDEEKNKLIEKAVDNFVNGRKVDLSNSNLTEKDVIILVEKIRNPSVKKNKDIKFPIYSLNLNGNHEIGDQSVKHLSKLEPLQNLYLSNCGITDQGVEHIANKLTNLVVLNLSKNNISGNGIGAIANKLHKLESLDISENAFGWLGVKALSKFKKLNLQTLNISNDELLKEELQNLIDVSYGNVFLDLIECLPKKLISLNIAGYQQLDDRIAYAITKKYKQAKYETQLRSLKSLNLSGCSISDQGVKILIAHLWLLSSLNLSNCKNITDLSLDYIAKGSTHPEHLNPTRLNFSNCNQITSKGIEYLNKCNDPLKYLNLSGFKEIPLISLSKLKSLQSLDLSGSNISFLIAKALITDIPSLKYLGISNCKNITPKDLEKLQINFQERKIKIKGSESPYQDYPTSRFNINYYYLPDSE</sequence>
<dbReference type="GO" id="GO:0003723">
    <property type="term" value="F:RNA binding"/>
    <property type="evidence" value="ECO:0007669"/>
    <property type="project" value="UniProtKB-KW"/>
</dbReference>
<feature type="domain" description="F-box/LRR-repeat protein 15-like leucin rich repeat" evidence="2">
    <location>
        <begin position="291"/>
        <end position="379"/>
    </location>
</feature>
<dbReference type="GO" id="GO:0019005">
    <property type="term" value="C:SCF ubiquitin ligase complex"/>
    <property type="evidence" value="ECO:0007669"/>
    <property type="project" value="TreeGrafter"/>
</dbReference>
<evidence type="ECO:0000256" key="1">
    <source>
        <dbReference type="PROSITE-ProRule" id="PRU00182"/>
    </source>
</evidence>
<dbReference type="EMBL" id="CP038241">
    <property type="protein sequence ID" value="QIV95477.1"/>
    <property type="molecule type" value="Genomic_DNA"/>
</dbReference>
<dbReference type="InterPro" id="IPR057207">
    <property type="entry name" value="FBXL15_LRR"/>
</dbReference>
<dbReference type="InterPro" id="IPR001611">
    <property type="entry name" value="Leu-rich_rpt"/>
</dbReference>
<dbReference type="GO" id="GO:0031146">
    <property type="term" value="P:SCF-dependent proteasomal ubiquitin-dependent protein catabolic process"/>
    <property type="evidence" value="ECO:0007669"/>
    <property type="project" value="TreeGrafter"/>
</dbReference>
<gene>
    <name evidence="3" type="ORF">E4K63_00930</name>
</gene>
<dbReference type="InterPro" id="IPR032675">
    <property type="entry name" value="LRR_dom_sf"/>
</dbReference>
<dbReference type="Gene3D" id="3.80.10.10">
    <property type="entry name" value="Ribonuclease Inhibitor"/>
    <property type="match status" value="3"/>
</dbReference>
<dbReference type="SUPFAM" id="SSF52047">
    <property type="entry name" value="RNI-like"/>
    <property type="match status" value="1"/>
</dbReference>
<proteinExistence type="predicted"/>
<dbReference type="PROSITE" id="PS50889">
    <property type="entry name" value="S4"/>
    <property type="match status" value="1"/>
</dbReference>
<dbReference type="PANTHER" id="PTHR13318">
    <property type="entry name" value="PARTNER OF PAIRED, ISOFORM B-RELATED"/>
    <property type="match status" value="1"/>
</dbReference>
<protein>
    <recommendedName>
        <fullName evidence="2">F-box/LRR-repeat protein 15-like leucin rich repeat domain-containing protein</fullName>
    </recommendedName>
</protein>
<dbReference type="Pfam" id="PF25372">
    <property type="entry name" value="DUF7885"/>
    <property type="match status" value="1"/>
</dbReference>
<dbReference type="Pfam" id="PF13516">
    <property type="entry name" value="LRR_6"/>
    <property type="match status" value="4"/>
</dbReference>
<dbReference type="SMART" id="SM00367">
    <property type="entry name" value="LRR_CC"/>
    <property type="match status" value="6"/>
</dbReference>
<dbReference type="AlphaFoldDB" id="A0AAE7CQ92"/>
<keyword evidence="1" id="KW-0694">RNA-binding</keyword>
<name>A0AAE7CQ92_9GAMM</name>
<keyword evidence="4" id="KW-1185">Reference proteome</keyword>
<evidence type="ECO:0000313" key="4">
    <source>
        <dbReference type="Proteomes" id="UP000502004"/>
    </source>
</evidence>
<reference evidence="3 4" key="1">
    <citation type="submission" date="2019-03" db="EMBL/GenBank/DDBJ databases">
        <title>Complete Genome Sequence of Allofrancisella inopinata Strain SYSU YG23 Isolated from Water-Cooling Systems in China.</title>
        <authorList>
            <person name="Ohrman C."/>
            <person name="Uneklint I."/>
            <person name="Sjodin A."/>
        </authorList>
    </citation>
    <scope>NUCLEOTIDE SEQUENCE [LARGE SCALE GENOMIC DNA]</scope>
    <source>
        <strain evidence="3 4">SYSU YG23</strain>
    </source>
</reference>
<dbReference type="InterPro" id="IPR006553">
    <property type="entry name" value="Leu-rich_rpt_Cys-con_subtyp"/>
</dbReference>
<dbReference type="RefSeq" id="WP_133941425.1">
    <property type="nucleotide sequence ID" value="NZ_CP038241.1"/>
</dbReference>
<dbReference type="KEGG" id="aii:E4K63_00930"/>